<dbReference type="GO" id="GO:0016787">
    <property type="term" value="F:hydrolase activity"/>
    <property type="evidence" value="ECO:0007669"/>
    <property type="project" value="UniProtKB-KW"/>
</dbReference>
<dbReference type="Gene3D" id="3.40.50.1820">
    <property type="entry name" value="alpha/beta hydrolase"/>
    <property type="match status" value="1"/>
</dbReference>
<organism evidence="3 4">
    <name type="scientific">Apodospora peruviana</name>
    <dbReference type="NCBI Taxonomy" id="516989"/>
    <lineage>
        <taxon>Eukaryota</taxon>
        <taxon>Fungi</taxon>
        <taxon>Dikarya</taxon>
        <taxon>Ascomycota</taxon>
        <taxon>Pezizomycotina</taxon>
        <taxon>Sordariomycetes</taxon>
        <taxon>Sordariomycetidae</taxon>
        <taxon>Sordariales</taxon>
        <taxon>Lasiosphaeriaceae</taxon>
        <taxon>Apodospora</taxon>
    </lineage>
</organism>
<protein>
    <submittedName>
        <fullName evidence="3">Alpha/Beta hydrolase protein</fullName>
    </submittedName>
</protein>
<keyword evidence="4" id="KW-1185">Reference proteome</keyword>
<dbReference type="AlphaFoldDB" id="A0AAE0IUI0"/>
<evidence type="ECO:0000256" key="1">
    <source>
        <dbReference type="SAM" id="SignalP"/>
    </source>
</evidence>
<keyword evidence="1" id="KW-0732">Signal</keyword>
<dbReference type="InterPro" id="IPR029058">
    <property type="entry name" value="AB_hydrolase_fold"/>
</dbReference>
<accession>A0AAE0IUI0</accession>
<name>A0AAE0IUI0_9PEZI</name>
<gene>
    <name evidence="3" type="ORF">B0H66DRAFT_572986</name>
</gene>
<feature type="signal peptide" evidence="1">
    <location>
        <begin position="1"/>
        <end position="24"/>
    </location>
</feature>
<reference evidence="3" key="2">
    <citation type="submission" date="2023-06" db="EMBL/GenBank/DDBJ databases">
        <authorList>
            <consortium name="Lawrence Berkeley National Laboratory"/>
            <person name="Haridas S."/>
            <person name="Hensen N."/>
            <person name="Bonometti L."/>
            <person name="Westerberg I."/>
            <person name="Brannstrom I.O."/>
            <person name="Guillou S."/>
            <person name="Cros-Aarteil S."/>
            <person name="Calhoun S."/>
            <person name="Kuo A."/>
            <person name="Mondo S."/>
            <person name="Pangilinan J."/>
            <person name="Riley R."/>
            <person name="Labutti K."/>
            <person name="Andreopoulos B."/>
            <person name="Lipzen A."/>
            <person name="Chen C."/>
            <person name="Yanf M."/>
            <person name="Daum C."/>
            <person name="Ng V."/>
            <person name="Clum A."/>
            <person name="Steindorff A."/>
            <person name="Ohm R."/>
            <person name="Martin F."/>
            <person name="Silar P."/>
            <person name="Natvig D."/>
            <person name="Lalanne C."/>
            <person name="Gautier V."/>
            <person name="Ament-Velasquez S.L."/>
            <person name="Kruys A."/>
            <person name="Hutchinson M.I."/>
            <person name="Powell A.J."/>
            <person name="Barry K."/>
            <person name="Miller A.N."/>
            <person name="Grigoriev I.V."/>
            <person name="Debuchy R."/>
            <person name="Gladieux P."/>
            <person name="Thoren M.H."/>
            <person name="Johannesson H."/>
        </authorList>
    </citation>
    <scope>NUCLEOTIDE SEQUENCE</scope>
    <source>
        <strain evidence="3">CBS 118394</strain>
    </source>
</reference>
<comment type="caution">
    <text evidence="3">The sequence shown here is derived from an EMBL/GenBank/DDBJ whole genome shotgun (WGS) entry which is preliminary data.</text>
</comment>
<dbReference type="SUPFAM" id="SSF53474">
    <property type="entry name" value="alpha/beta-Hydrolases"/>
    <property type="match status" value="1"/>
</dbReference>
<evidence type="ECO:0000313" key="3">
    <source>
        <dbReference type="EMBL" id="KAK3331195.1"/>
    </source>
</evidence>
<dbReference type="InterPro" id="IPR000073">
    <property type="entry name" value="AB_hydrolase_1"/>
</dbReference>
<reference evidence="3" key="1">
    <citation type="journal article" date="2023" name="Mol. Phylogenet. Evol.">
        <title>Genome-scale phylogeny and comparative genomics of the fungal order Sordariales.</title>
        <authorList>
            <person name="Hensen N."/>
            <person name="Bonometti L."/>
            <person name="Westerberg I."/>
            <person name="Brannstrom I.O."/>
            <person name="Guillou S."/>
            <person name="Cros-Aarteil S."/>
            <person name="Calhoun S."/>
            <person name="Haridas S."/>
            <person name="Kuo A."/>
            <person name="Mondo S."/>
            <person name="Pangilinan J."/>
            <person name="Riley R."/>
            <person name="LaButti K."/>
            <person name="Andreopoulos B."/>
            <person name="Lipzen A."/>
            <person name="Chen C."/>
            <person name="Yan M."/>
            <person name="Daum C."/>
            <person name="Ng V."/>
            <person name="Clum A."/>
            <person name="Steindorff A."/>
            <person name="Ohm R.A."/>
            <person name="Martin F."/>
            <person name="Silar P."/>
            <person name="Natvig D.O."/>
            <person name="Lalanne C."/>
            <person name="Gautier V."/>
            <person name="Ament-Velasquez S.L."/>
            <person name="Kruys A."/>
            <person name="Hutchinson M.I."/>
            <person name="Powell A.J."/>
            <person name="Barry K."/>
            <person name="Miller A.N."/>
            <person name="Grigoriev I.V."/>
            <person name="Debuchy R."/>
            <person name="Gladieux P."/>
            <person name="Hiltunen Thoren M."/>
            <person name="Johannesson H."/>
        </authorList>
    </citation>
    <scope>NUCLEOTIDE SEQUENCE</scope>
    <source>
        <strain evidence="3">CBS 118394</strain>
    </source>
</reference>
<feature type="chain" id="PRO_5042173613" evidence="1">
    <location>
        <begin position="25"/>
        <end position="364"/>
    </location>
</feature>
<dbReference type="Proteomes" id="UP001283341">
    <property type="component" value="Unassembled WGS sequence"/>
</dbReference>
<feature type="domain" description="AB hydrolase-1" evidence="2">
    <location>
        <begin position="67"/>
        <end position="350"/>
    </location>
</feature>
<evidence type="ECO:0000259" key="2">
    <source>
        <dbReference type="Pfam" id="PF12697"/>
    </source>
</evidence>
<dbReference type="EMBL" id="JAUEDM010000001">
    <property type="protein sequence ID" value="KAK3331195.1"/>
    <property type="molecule type" value="Genomic_DNA"/>
</dbReference>
<evidence type="ECO:0000313" key="4">
    <source>
        <dbReference type="Proteomes" id="UP001283341"/>
    </source>
</evidence>
<proteinExistence type="predicted"/>
<keyword evidence="3" id="KW-0378">Hydrolase</keyword>
<sequence length="364" mass="39416">MFNLQSTTILLLLVSATAPLVVRGKPHPPHQEDLPTSGTVTINSTFTIRGTYCVPPRHVRAKDTLEVLLHGITYNKTMWAGYGLASNRHPSSPFGTNYYNWHYHANARGYATLAIDRLGHGANPDRPDPLSVVQPQIQVNLLQALLTSVRGRSSSSSKMLQKTYGKVVLVGHSWGSYLSVGLAKQFPTSRLFDALVLTGFSTTISGNVLSAPELVPAALHNPARFPGEAFGYTTMAHAADRLTYYGGKYDPAIPAFDFLYEDTVTSGEVGAFAAVLGGGPAAGTGFRKPVLVVTGTEDKVLCKSIEMTCAEILAKSREWFPDVKGDAYEYISVNETGHDLSLHYSAPETFGQVHDWLDEKVTGG</sequence>
<dbReference type="Pfam" id="PF12697">
    <property type="entry name" value="Abhydrolase_6"/>
    <property type="match status" value="1"/>
</dbReference>